<dbReference type="RefSeq" id="WP_111242258.1">
    <property type="nucleotide sequence ID" value="NZ_AP023358.1"/>
</dbReference>
<organism evidence="1 2">
    <name type="scientific">Micromonospora endophytica</name>
    <dbReference type="NCBI Taxonomy" id="515350"/>
    <lineage>
        <taxon>Bacteria</taxon>
        <taxon>Bacillati</taxon>
        <taxon>Actinomycetota</taxon>
        <taxon>Actinomycetes</taxon>
        <taxon>Micromonosporales</taxon>
        <taxon>Micromonosporaceae</taxon>
        <taxon>Micromonospora</taxon>
    </lineage>
</organism>
<sequence length="520" mass="52629">MGELLDAPAEAAGGLAVYGAAAVDAAAPAATRQALVDADVPGWLHAHRHGRELLPQLAELTAELADLDHVVLVGPAEPALAAGTVARTTGRPLTVLDTTDPGPVRAALADRLARTVVVLAGRADTPEIDSHRRAYWQAFLDAGMTEAEASRHFVVVTEPGSSLEAVAAELGAIIVPAGPAVAEGYRALTAYTLVPCALAGVAVADLLDEAEAFSASLGRPGDNPGLALGAALAAAATTGRDKVALVADGSGVEGLGDWVAHLLAGTSRDGIGILPVVVESPDTPGVTGADVLTVSYGGALAAGAVPGAGTTADVAVNGPLGAHFLAWQYAAAMAATVRGTEPLDFPDTDFGGPRTAPPAEPRTPSAVEDAIEVYAPPGAPADLAGALRQLLDGVDANGYLAVVAYLDRHADADAARLRPLLAQATGRPVTFGWGPSHPRAVGQYHIGGPPAGSFLHVTGTVNVDLPVPGRPYSFGELLAAQAASDRRALAGRDRPLLHLHLTDRTMGLAHLFDAIGSLRA</sequence>
<reference evidence="1 2" key="1">
    <citation type="submission" date="2018-01" db="EMBL/GenBank/DDBJ databases">
        <title>Draft genome sequence of Jishengella endophytica.</title>
        <authorList>
            <person name="Sahin N."/>
            <person name="Ay H."/>
            <person name="Saygin H."/>
        </authorList>
    </citation>
    <scope>NUCLEOTIDE SEQUENCE [LARGE SCALE GENOMIC DNA]</scope>
    <source>
        <strain evidence="1 2">DSM 45430</strain>
    </source>
</reference>
<evidence type="ECO:0000313" key="1">
    <source>
        <dbReference type="EMBL" id="PZF99340.1"/>
    </source>
</evidence>
<accession>A0A2W2CMW7</accession>
<keyword evidence="2" id="KW-1185">Reference proteome</keyword>
<dbReference type="OrthoDB" id="140919at2"/>
<gene>
    <name evidence="1" type="ORF">C1I93_06215</name>
</gene>
<dbReference type="GO" id="GO:0016853">
    <property type="term" value="F:isomerase activity"/>
    <property type="evidence" value="ECO:0007669"/>
    <property type="project" value="UniProtKB-KW"/>
</dbReference>
<protein>
    <submittedName>
        <fullName evidence="1">Glucose-6-phosphate isomerase</fullName>
    </submittedName>
</protein>
<name>A0A2W2CMW7_9ACTN</name>
<dbReference type="EMBL" id="POTX01000025">
    <property type="protein sequence ID" value="PZF99340.1"/>
    <property type="molecule type" value="Genomic_DNA"/>
</dbReference>
<dbReference type="SUPFAM" id="SSF53697">
    <property type="entry name" value="SIS domain"/>
    <property type="match status" value="1"/>
</dbReference>
<proteinExistence type="predicted"/>
<keyword evidence="1" id="KW-0413">Isomerase</keyword>
<dbReference type="Gene3D" id="3.40.50.10490">
    <property type="entry name" value="Glucose-6-phosphate isomerase like protein, domain 1"/>
    <property type="match status" value="1"/>
</dbReference>
<dbReference type="GO" id="GO:0097367">
    <property type="term" value="F:carbohydrate derivative binding"/>
    <property type="evidence" value="ECO:0007669"/>
    <property type="project" value="InterPro"/>
</dbReference>
<comment type="caution">
    <text evidence="1">The sequence shown here is derived from an EMBL/GenBank/DDBJ whole genome shotgun (WGS) entry which is preliminary data.</text>
</comment>
<dbReference type="AlphaFoldDB" id="A0A2W2CMW7"/>
<dbReference type="InterPro" id="IPR046348">
    <property type="entry name" value="SIS_dom_sf"/>
</dbReference>
<evidence type="ECO:0000313" key="2">
    <source>
        <dbReference type="Proteomes" id="UP000248627"/>
    </source>
</evidence>
<dbReference type="GO" id="GO:1901135">
    <property type="term" value="P:carbohydrate derivative metabolic process"/>
    <property type="evidence" value="ECO:0007669"/>
    <property type="project" value="InterPro"/>
</dbReference>
<dbReference type="Proteomes" id="UP000248627">
    <property type="component" value="Unassembled WGS sequence"/>
</dbReference>